<sequence>MTTIWELDYYSRPILDEQQKKVWEVLICESPTTIDSQPETLFRFSEYCSSSQVNSVWLAGAIADAMSRAPSPPDKIRFFRQAMNNMITTACKGLDLPANLSRRTYALSQWLDDRMLSIYPKHPGYQPAANPSVTFPVTPPQPLPDALVGQKWMFATLPASALQDMNDWSIEFGEAFPLVLAKVEAETPVSGLIIYSSRAIAMAAWMSGLELAAVKFDAALPNQLLLETGISDRWLLTSLDKTAKPEAEQFERAKQQADGVHFLAIQTSAEVEAFAGFWLLKDSTLASSAKI</sequence>
<evidence type="ECO:0000313" key="4">
    <source>
        <dbReference type="Proteomes" id="UP000646053"/>
    </source>
</evidence>
<dbReference type="Proteomes" id="UP000646053">
    <property type="component" value="Unassembled WGS sequence"/>
</dbReference>
<proteinExistence type="predicted"/>
<reference evidence="3" key="1">
    <citation type="submission" date="2019-12" db="EMBL/GenBank/DDBJ databases">
        <title>High-Quality draft genome sequences of three cyanobacteria isolated from the limestone walls of the Old Cathedral of Coimbra.</title>
        <authorList>
            <person name="Tiago I."/>
            <person name="Soares F."/>
            <person name="Portugal A."/>
        </authorList>
    </citation>
    <scope>NUCLEOTIDE SEQUENCE</scope>
    <source>
        <strain evidence="3">A</strain>
    </source>
</reference>
<dbReference type="EMBL" id="WVIE01000016">
    <property type="protein sequence ID" value="NDJ18440.1"/>
    <property type="molecule type" value="Genomic_DNA"/>
</dbReference>
<evidence type="ECO:0000259" key="1">
    <source>
        <dbReference type="Pfam" id="PF06485"/>
    </source>
</evidence>
<name>A0A8J8CM76_9CYAN</name>
<feature type="domain" description="RNA-binding protein Tab2/Atab2 C-terminal" evidence="2">
    <location>
        <begin position="131"/>
        <end position="281"/>
    </location>
</feature>
<gene>
    <name evidence="3" type="ORF">GS601_14245</name>
</gene>
<evidence type="ECO:0000259" key="2">
    <source>
        <dbReference type="Pfam" id="PF20429"/>
    </source>
</evidence>
<dbReference type="PANTHER" id="PTHR34556:SF2">
    <property type="entry name" value="PROTEIN TAB2 HOMOLOG, CHLOROPLASTIC"/>
    <property type="match status" value="1"/>
</dbReference>
<dbReference type="InterPro" id="IPR046761">
    <property type="entry name" value="Tab2-like_C"/>
</dbReference>
<dbReference type="PANTHER" id="PTHR34556">
    <property type="match status" value="1"/>
</dbReference>
<keyword evidence="4" id="KW-1185">Reference proteome</keyword>
<feature type="domain" description="RNA-binding protein Tab2-like N-terminal" evidence="1">
    <location>
        <begin position="4"/>
        <end position="114"/>
    </location>
</feature>
<evidence type="ECO:0000313" key="3">
    <source>
        <dbReference type="EMBL" id="NDJ18440.1"/>
    </source>
</evidence>
<dbReference type="AlphaFoldDB" id="A0A8J8CM76"/>
<organism evidence="3 4">
    <name type="scientific">Myxacorys almedinensis A</name>
    <dbReference type="NCBI Taxonomy" id="2690445"/>
    <lineage>
        <taxon>Bacteria</taxon>
        <taxon>Bacillati</taxon>
        <taxon>Cyanobacteriota</taxon>
        <taxon>Cyanophyceae</taxon>
        <taxon>Leptolyngbyales</taxon>
        <taxon>Leptolyngbyaceae</taxon>
        <taxon>Myxacorys</taxon>
        <taxon>Myxacorys almedinensis</taxon>
    </lineage>
</organism>
<comment type="caution">
    <text evidence="3">The sequence shown here is derived from an EMBL/GenBank/DDBJ whole genome shotgun (WGS) entry which is preliminary data.</text>
</comment>
<dbReference type="InterPro" id="IPR046760">
    <property type="entry name" value="Tab2-like_N"/>
</dbReference>
<protein>
    <submittedName>
        <fullName evidence="3">DUF1092 family protein</fullName>
    </submittedName>
</protein>
<dbReference type="InterPro" id="IPR009472">
    <property type="entry name" value="Tab2-like"/>
</dbReference>
<accession>A0A8J8CM76</accession>
<dbReference type="Pfam" id="PF20429">
    <property type="entry name" value="Tab2-like_C"/>
    <property type="match status" value="1"/>
</dbReference>
<dbReference type="RefSeq" id="WP_162423968.1">
    <property type="nucleotide sequence ID" value="NZ_WVIE01000016.1"/>
</dbReference>
<dbReference type="Pfam" id="PF06485">
    <property type="entry name" value="Tab2-like_N"/>
    <property type="match status" value="1"/>
</dbReference>
<dbReference type="GO" id="GO:0003723">
    <property type="term" value="F:RNA binding"/>
    <property type="evidence" value="ECO:0007669"/>
    <property type="project" value="InterPro"/>
</dbReference>